<dbReference type="AlphaFoldDB" id="A0A0K9PUI5"/>
<dbReference type="PANTHER" id="PTHR31042:SF131">
    <property type="entry name" value="CORE-2_I-BRANCHING BETA-1,6-N-ACETYLGLUCOSAMINYLTRANSFERASE FAMILY PROTEIN"/>
    <property type="match status" value="1"/>
</dbReference>
<evidence type="ECO:0000256" key="1">
    <source>
        <dbReference type="ARBA" id="ARBA00004606"/>
    </source>
</evidence>
<keyword evidence="2 7" id="KW-0328">Glycosyltransferase</keyword>
<evidence type="ECO:0000256" key="4">
    <source>
        <dbReference type="ARBA" id="ARBA00023136"/>
    </source>
</evidence>
<dbReference type="InterPro" id="IPR044174">
    <property type="entry name" value="BC10-like"/>
</dbReference>
<dbReference type="InterPro" id="IPR003406">
    <property type="entry name" value="Glyco_trans_14"/>
</dbReference>
<keyword evidence="4 6" id="KW-0472">Membrane</keyword>
<organism evidence="7 8">
    <name type="scientific">Zostera marina</name>
    <name type="common">Eelgrass</name>
    <dbReference type="NCBI Taxonomy" id="29655"/>
    <lineage>
        <taxon>Eukaryota</taxon>
        <taxon>Viridiplantae</taxon>
        <taxon>Streptophyta</taxon>
        <taxon>Embryophyta</taxon>
        <taxon>Tracheophyta</taxon>
        <taxon>Spermatophyta</taxon>
        <taxon>Magnoliopsida</taxon>
        <taxon>Liliopsida</taxon>
        <taxon>Zosteraceae</taxon>
        <taxon>Zostera</taxon>
    </lineage>
</organism>
<keyword evidence="6" id="KW-0812">Transmembrane</keyword>
<dbReference type="GO" id="GO:0016757">
    <property type="term" value="F:glycosyltransferase activity"/>
    <property type="evidence" value="ECO:0007669"/>
    <property type="project" value="UniProtKB-KW"/>
</dbReference>
<gene>
    <name evidence="7" type="ORF">ZOSMA_15G00310</name>
</gene>
<feature type="transmembrane region" description="Helical" evidence="6">
    <location>
        <begin position="20"/>
        <end position="45"/>
    </location>
</feature>
<dbReference type="STRING" id="29655.A0A0K9PUI5"/>
<evidence type="ECO:0000313" key="8">
    <source>
        <dbReference type="Proteomes" id="UP000036987"/>
    </source>
</evidence>
<comment type="caution">
    <text evidence="7">The sequence shown here is derived from an EMBL/GenBank/DDBJ whole genome shotgun (WGS) entry which is preliminary data.</text>
</comment>
<evidence type="ECO:0000256" key="2">
    <source>
        <dbReference type="ARBA" id="ARBA00022676"/>
    </source>
</evidence>
<dbReference type="OrthoDB" id="191334at2759"/>
<reference evidence="8" key="1">
    <citation type="journal article" date="2016" name="Nature">
        <title>The genome of the seagrass Zostera marina reveals angiosperm adaptation to the sea.</title>
        <authorList>
            <person name="Olsen J.L."/>
            <person name="Rouze P."/>
            <person name="Verhelst B."/>
            <person name="Lin Y.-C."/>
            <person name="Bayer T."/>
            <person name="Collen J."/>
            <person name="Dattolo E."/>
            <person name="De Paoli E."/>
            <person name="Dittami S."/>
            <person name="Maumus F."/>
            <person name="Michel G."/>
            <person name="Kersting A."/>
            <person name="Lauritano C."/>
            <person name="Lohaus R."/>
            <person name="Toepel M."/>
            <person name="Tonon T."/>
            <person name="Vanneste K."/>
            <person name="Amirebrahimi M."/>
            <person name="Brakel J."/>
            <person name="Bostroem C."/>
            <person name="Chovatia M."/>
            <person name="Grimwood J."/>
            <person name="Jenkins J.W."/>
            <person name="Jueterbock A."/>
            <person name="Mraz A."/>
            <person name="Stam W.T."/>
            <person name="Tice H."/>
            <person name="Bornberg-Bauer E."/>
            <person name="Green P.J."/>
            <person name="Pearson G.A."/>
            <person name="Procaccini G."/>
            <person name="Duarte C.M."/>
            <person name="Schmutz J."/>
            <person name="Reusch T.B.H."/>
            <person name="Van de Peer Y."/>
        </authorList>
    </citation>
    <scope>NUCLEOTIDE SEQUENCE [LARGE SCALE GENOMIC DNA]</scope>
    <source>
        <strain evidence="8">cv. Finnish</strain>
    </source>
</reference>
<keyword evidence="5" id="KW-0325">Glycoprotein</keyword>
<keyword evidence="3 7" id="KW-0808">Transferase</keyword>
<dbReference type="Proteomes" id="UP000036987">
    <property type="component" value="Unassembled WGS sequence"/>
</dbReference>
<evidence type="ECO:0000256" key="5">
    <source>
        <dbReference type="ARBA" id="ARBA00023180"/>
    </source>
</evidence>
<dbReference type="EMBL" id="LFYR01000620">
    <property type="protein sequence ID" value="KMZ72693.1"/>
    <property type="molecule type" value="Genomic_DNA"/>
</dbReference>
<dbReference type="OMA" id="ETNICYL"/>
<keyword evidence="6" id="KW-1133">Transmembrane helix</keyword>
<evidence type="ECO:0000256" key="6">
    <source>
        <dbReference type="SAM" id="Phobius"/>
    </source>
</evidence>
<accession>A0A0K9PUI5</accession>
<dbReference type="Pfam" id="PF02485">
    <property type="entry name" value="Branch"/>
    <property type="match status" value="1"/>
</dbReference>
<name>A0A0K9PUI5_ZOSMR</name>
<protein>
    <submittedName>
        <fullName evidence="7">Core-2/I-branching beta-1,6-N-acetylglucosaminyltransferase familyprotein</fullName>
    </submittedName>
</protein>
<comment type="subcellular location">
    <subcellularLocation>
        <location evidence="1">Membrane</location>
        <topology evidence="1">Single-pass type II membrane protein</topology>
    </subcellularLocation>
</comment>
<evidence type="ECO:0000313" key="7">
    <source>
        <dbReference type="EMBL" id="KMZ72693.1"/>
    </source>
</evidence>
<keyword evidence="8" id="KW-1185">Reference proteome</keyword>
<sequence>MKSSFQSPPHKQQQKLLARLLIVIPPPFLTFASGVTLGIIVSFFLQTMPVPFTIQSTQISLILGNGRSSNDNNINLTDPKFTVKRKGLRGYLSLDSILHDMTDDELLWRASMVPMTTVYPYRRVPKVAFLFLTRGDLPFAPLWDKFFKGNQGLYSIYVHTDPGFNGSVAPEGTVFDGRRIPSKIVTWGGLNMMEAERRLLGNALLDMSNQRFVLLSEACIPLVKFRTVYEYLTESTTSFVESYDRPGRDQRGRYRPRMSPKIRGTDWRKGSQWFEMDRAMALLVISDDKYYSVFRKHCQSSCYIDEHYIPTLLHVMGRSSRKEIANADRSLTWVDWSKGGAHPARFVRTQVTVELLQSLKRANNGSSCVYNGENNDLCHLFARKFHPNALDRLMRFSWKAMGF</sequence>
<dbReference type="PANTHER" id="PTHR31042">
    <property type="entry name" value="CORE-2/I-BRANCHING BETA-1,6-N-ACETYLGLUCOSAMINYLTRANSFERASE FAMILY PROTEIN-RELATED"/>
    <property type="match status" value="1"/>
</dbReference>
<proteinExistence type="predicted"/>
<evidence type="ECO:0000256" key="3">
    <source>
        <dbReference type="ARBA" id="ARBA00022679"/>
    </source>
</evidence>
<dbReference type="GO" id="GO:0016020">
    <property type="term" value="C:membrane"/>
    <property type="evidence" value="ECO:0007669"/>
    <property type="project" value="UniProtKB-SubCell"/>
</dbReference>